<protein>
    <submittedName>
        <fullName evidence="1">Squamosa promoter-binding-like protein 3</fullName>
    </submittedName>
</protein>
<accession>A0A2P2PQC0</accession>
<sequence length="51" mass="5571">MRMGCFPISLPIPAPACMLEPSKDPVFHLYLFCSLSSVNPLCGLMHCLVCS</sequence>
<dbReference type="AlphaFoldDB" id="A0A2P2PQC0"/>
<reference evidence="1" key="1">
    <citation type="submission" date="2018-02" db="EMBL/GenBank/DDBJ databases">
        <title>Rhizophora mucronata_Transcriptome.</title>
        <authorList>
            <person name="Meera S.P."/>
            <person name="Sreeshan A."/>
            <person name="Augustine A."/>
        </authorList>
    </citation>
    <scope>NUCLEOTIDE SEQUENCE</scope>
    <source>
        <tissue evidence="1">Leaf</tissue>
    </source>
</reference>
<name>A0A2P2PQC0_RHIMU</name>
<dbReference type="EMBL" id="GGEC01076305">
    <property type="protein sequence ID" value="MBX56789.1"/>
    <property type="molecule type" value="Transcribed_RNA"/>
</dbReference>
<organism evidence="1">
    <name type="scientific">Rhizophora mucronata</name>
    <name type="common">Asiatic mangrove</name>
    <dbReference type="NCBI Taxonomy" id="61149"/>
    <lineage>
        <taxon>Eukaryota</taxon>
        <taxon>Viridiplantae</taxon>
        <taxon>Streptophyta</taxon>
        <taxon>Embryophyta</taxon>
        <taxon>Tracheophyta</taxon>
        <taxon>Spermatophyta</taxon>
        <taxon>Magnoliopsida</taxon>
        <taxon>eudicotyledons</taxon>
        <taxon>Gunneridae</taxon>
        <taxon>Pentapetalae</taxon>
        <taxon>rosids</taxon>
        <taxon>fabids</taxon>
        <taxon>Malpighiales</taxon>
        <taxon>Rhizophoraceae</taxon>
        <taxon>Rhizophora</taxon>
    </lineage>
</organism>
<evidence type="ECO:0000313" key="1">
    <source>
        <dbReference type="EMBL" id="MBX56789.1"/>
    </source>
</evidence>
<proteinExistence type="predicted"/>